<evidence type="ECO:0000313" key="8">
    <source>
        <dbReference type="Proteomes" id="UP001206895"/>
    </source>
</evidence>
<dbReference type="Pfam" id="PF00743">
    <property type="entry name" value="FMO-like"/>
    <property type="match status" value="1"/>
</dbReference>
<evidence type="ECO:0000256" key="1">
    <source>
        <dbReference type="ARBA" id="ARBA00001974"/>
    </source>
</evidence>
<proteinExistence type="inferred from homology"/>
<dbReference type="PRINTS" id="PR00411">
    <property type="entry name" value="PNDRDTASEI"/>
</dbReference>
<dbReference type="PANTHER" id="PTHR43872">
    <property type="entry name" value="MONOOXYGENASE, PUTATIVE (AFU_ORTHOLOGUE AFUA_8G02570)-RELATED"/>
    <property type="match status" value="1"/>
</dbReference>
<dbReference type="Gene3D" id="3.50.50.60">
    <property type="entry name" value="FAD/NAD(P)-binding domain"/>
    <property type="match status" value="1"/>
</dbReference>
<dbReference type="InterPro" id="IPR036188">
    <property type="entry name" value="FAD/NAD-bd_sf"/>
</dbReference>
<name>A0ABT1HG03_9NOCA</name>
<organism evidence="7 8">
    <name type="scientific">Williamsia maris</name>
    <dbReference type="NCBI Taxonomy" id="72806"/>
    <lineage>
        <taxon>Bacteria</taxon>
        <taxon>Bacillati</taxon>
        <taxon>Actinomycetota</taxon>
        <taxon>Actinomycetes</taxon>
        <taxon>Mycobacteriales</taxon>
        <taxon>Nocardiaceae</taxon>
        <taxon>Williamsia</taxon>
    </lineage>
</organism>
<keyword evidence="3" id="KW-0285">Flavoprotein</keyword>
<protein>
    <submittedName>
        <fullName evidence="7">Flavoprotein CzcO associated with the cation diffusion facilitator CzcD</fullName>
    </submittedName>
</protein>
<keyword evidence="6" id="KW-0503">Monooxygenase</keyword>
<comment type="similarity">
    <text evidence="2">Belongs to the FAD-binding monooxygenase family.</text>
</comment>
<evidence type="ECO:0000256" key="2">
    <source>
        <dbReference type="ARBA" id="ARBA00010139"/>
    </source>
</evidence>
<gene>
    <name evidence="7" type="ORF">LX13_001650</name>
</gene>
<comment type="cofactor">
    <cofactor evidence="1">
        <name>FAD</name>
        <dbReference type="ChEBI" id="CHEBI:57692"/>
    </cofactor>
</comment>
<dbReference type="SUPFAM" id="SSF51905">
    <property type="entry name" value="FAD/NAD(P)-binding domain"/>
    <property type="match status" value="1"/>
</dbReference>
<accession>A0ABT1HG03</accession>
<dbReference type="InterPro" id="IPR020946">
    <property type="entry name" value="Flavin_mOase-like"/>
</dbReference>
<dbReference type="Proteomes" id="UP001206895">
    <property type="component" value="Unassembled WGS sequence"/>
</dbReference>
<reference evidence="7 8" key="1">
    <citation type="submission" date="2022-06" db="EMBL/GenBank/DDBJ databases">
        <title>Genomic Encyclopedia of Archaeal and Bacterial Type Strains, Phase II (KMG-II): from individual species to whole genera.</title>
        <authorList>
            <person name="Goeker M."/>
        </authorList>
    </citation>
    <scope>NUCLEOTIDE SEQUENCE [LARGE SCALE GENOMIC DNA]</scope>
    <source>
        <strain evidence="7 8">DSM 44693</strain>
    </source>
</reference>
<keyword evidence="8" id="KW-1185">Reference proteome</keyword>
<keyword evidence="5" id="KW-0560">Oxidoreductase</keyword>
<evidence type="ECO:0000256" key="5">
    <source>
        <dbReference type="ARBA" id="ARBA00023002"/>
    </source>
</evidence>
<dbReference type="RefSeq" id="WP_253660872.1">
    <property type="nucleotide sequence ID" value="NZ_BAAAJQ010000001.1"/>
</dbReference>
<evidence type="ECO:0000313" key="7">
    <source>
        <dbReference type="EMBL" id="MCP2175831.1"/>
    </source>
</evidence>
<dbReference type="Pfam" id="PF13450">
    <property type="entry name" value="NAD_binding_8"/>
    <property type="match status" value="1"/>
</dbReference>
<dbReference type="EMBL" id="JAMTCJ010000002">
    <property type="protein sequence ID" value="MCP2175831.1"/>
    <property type="molecule type" value="Genomic_DNA"/>
</dbReference>
<dbReference type="InterPro" id="IPR051820">
    <property type="entry name" value="FAD-binding_MO"/>
</dbReference>
<keyword evidence="4" id="KW-0274">FAD</keyword>
<sequence length="501" mass="56101">MTQASEQRSDSAVEFRDVLIIGAGLSGINAAYRVHERNPGLSYAILERRENIGGTWDLFRYPGVRSDSDIYTLSYPYRPWEGERSIADGGDIRQYLVDTAREFGIDKNIRHGVHVLRADFDRTVDRWTVDATVDGTPVTYSSRFLYLCTGYYDYDGGYTPDFPGIDDFAGTVVHPQQWPENLDYTGKKVVVIGSGATAITLIPTMSRDAEHVTMLQRSPTYITVLPLVDKNAQRLRKVLPAKLAHRVIRQKNAGVALGFYLFCRRFPDRARKLLRGLATRILPEGYDVDKHFNPTYNPWDQRLCVIPDADLFRAIKSGKADVVTDHIDHFDSAGIALTSGQHLDADIVVTATGLQVLAFGGIDLSIDGAELKPNEKFLYRGRMLEEVPNFAWSLGYTNASWTLRADVTAKSVAELIHYMDKHGYTHAYPDRGGQTLPEVPALDLQSGYIQRAIDELPKSSTARPWTFRQNVLLDNIDARRDKITESMQFGTAKVGSGVSSR</sequence>
<evidence type="ECO:0000256" key="6">
    <source>
        <dbReference type="ARBA" id="ARBA00023033"/>
    </source>
</evidence>
<evidence type="ECO:0000256" key="3">
    <source>
        <dbReference type="ARBA" id="ARBA00022630"/>
    </source>
</evidence>
<evidence type="ECO:0000256" key="4">
    <source>
        <dbReference type="ARBA" id="ARBA00022827"/>
    </source>
</evidence>
<dbReference type="PANTHER" id="PTHR43872:SF1">
    <property type="entry name" value="MONOOXYGENASE, PUTATIVE (AFU_ORTHOLOGUE AFUA_8G02570)-RELATED"/>
    <property type="match status" value="1"/>
</dbReference>
<comment type="caution">
    <text evidence="7">The sequence shown here is derived from an EMBL/GenBank/DDBJ whole genome shotgun (WGS) entry which is preliminary data.</text>
</comment>